<evidence type="ECO:0000313" key="2">
    <source>
        <dbReference type="EMBL" id="RAP73750.1"/>
    </source>
</evidence>
<sequence length="68" mass="7795">MVFRISGTEWFKVDMGQTQLVSGVNIDWDANYATNFTIELSMDGVNYTTVFTKTENVSTNIFVLVDYR</sequence>
<accession>A0A328TTY2</accession>
<dbReference type="AlphaFoldDB" id="A0A328TTY2"/>
<dbReference type="SUPFAM" id="SSF49785">
    <property type="entry name" value="Galactose-binding domain-like"/>
    <property type="match status" value="1"/>
</dbReference>
<evidence type="ECO:0000313" key="3">
    <source>
        <dbReference type="Proteomes" id="UP000249260"/>
    </source>
</evidence>
<reference evidence="2 3" key="1">
    <citation type="submission" date="2018-06" db="EMBL/GenBank/DDBJ databases">
        <title>Paenibacillus montanisoli sp. nov., isolated from mountain area soil.</title>
        <authorList>
            <person name="Wu M."/>
        </authorList>
    </citation>
    <scope>NUCLEOTIDE SEQUENCE [LARGE SCALE GENOMIC DNA]</scope>
    <source>
        <strain evidence="2 3">RA17</strain>
    </source>
</reference>
<dbReference type="InterPro" id="IPR000421">
    <property type="entry name" value="FA58C"/>
</dbReference>
<dbReference type="Gene3D" id="2.60.120.260">
    <property type="entry name" value="Galactose-binding domain-like"/>
    <property type="match status" value="1"/>
</dbReference>
<organism evidence="2 3">
    <name type="scientific">Paenibacillus montanisoli</name>
    <dbReference type="NCBI Taxonomy" id="2081970"/>
    <lineage>
        <taxon>Bacteria</taxon>
        <taxon>Bacillati</taxon>
        <taxon>Bacillota</taxon>
        <taxon>Bacilli</taxon>
        <taxon>Bacillales</taxon>
        <taxon>Paenibacillaceae</taxon>
        <taxon>Paenibacillus</taxon>
    </lineage>
</organism>
<protein>
    <recommendedName>
        <fullName evidence="1">F5/8 type C domain-containing protein</fullName>
    </recommendedName>
</protein>
<feature type="domain" description="F5/8 type C" evidence="1">
    <location>
        <begin position="1"/>
        <end position="68"/>
    </location>
</feature>
<dbReference type="InterPro" id="IPR008979">
    <property type="entry name" value="Galactose-bd-like_sf"/>
</dbReference>
<dbReference type="OrthoDB" id="3799295at2"/>
<dbReference type="PROSITE" id="PS50022">
    <property type="entry name" value="FA58C_3"/>
    <property type="match status" value="1"/>
</dbReference>
<comment type="caution">
    <text evidence="2">The sequence shown here is derived from an EMBL/GenBank/DDBJ whole genome shotgun (WGS) entry which is preliminary data.</text>
</comment>
<dbReference type="RefSeq" id="WP_112885334.1">
    <property type="nucleotide sequence ID" value="NZ_QLUW01000006.1"/>
</dbReference>
<dbReference type="Proteomes" id="UP000249260">
    <property type="component" value="Unassembled WGS sequence"/>
</dbReference>
<dbReference type="EMBL" id="QLUW01000006">
    <property type="protein sequence ID" value="RAP73750.1"/>
    <property type="molecule type" value="Genomic_DNA"/>
</dbReference>
<dbReference type="Pfam" id="PF00754">
    <property type="entry name" value="F5_F8_type_C"/>
    <property type="match status" value="1"/>
</dbReference>
<evidence type="ECO:0000259" key="1">
    <source>
        <dbReference type="PROSITE" id="PS50022"/>
    </source>
</evidence>
<proteinExistence type="predicted"/>
<gene>
    <name evidence="2" type="ORF">DL346_26190</name>
</gene>
<keyword evidence="3" id="KW-1185">Reference proteome</keyword>
<name>A0A328TTY2_9BACL</name>